<dbReference type="PROSITE" id="PS50005">
    <property type="entry name" value="TPR"/>
    <property type="match status" value="2"/>
</dbReference>
<dbReference type="OMA" id="GTMYEAK"/>
<proteinExistence type="predicted"/>
<name>A0AA38CRU5_TAXCH</name>
<evidence type="ECO:0000256" key="1">
    <source>
        <dbReference type="ARBA" id="ARBA00022737"/>
    </source>
</evidence>
<keyword evidence="5" id="KW-1185">Reference proteome</keyword>
<dbReference type="Pfam" id="PF07719">
    <property type="entry name" value="TPR_2"/>
    <property type="match status" value="1"/>
</dbReference>
<dbReference type="AlphaFoldDB" id="A0AA38CRU5"/>
<dbReference type="Gene3D" id="1.25.40.10">
    <property type="entry name" value="Tetratricopeptide repeat domain"/>
    <property type="match status" value="3"/>
</dbReference>
<accession>A0AA38CRU5</accession>
<organism evidence="4 5">
    <name type="scientific">Taxus chinensis</name>
    <name type="common">Chinese yew</name>
    <name type="synonym">Taxus wallichiana var. chinensis</name>
    <dbReference type="NCBI Taxonomy" id="29808"/>
    <lineage>
        <taxon>Eukaryota</taxon>
        <taxon>Viridiplantae</taxon>
        <taxon>Streptophyta</taxon>
        <taxon>Embryophyta</taxon>
        <taxon>Tracheophyta</taxon>
        <taxon>Spermatophyta</taxon>
        <taxon>Pinopsida</taxon>
        <taxon>Pinidae</taxon>
        <taxon>Conifers II</taxon>
        <taxon>Cupressales</taxon>
        <taxon>Taxaceae</taxon>
        <taxon>Taxus</taxon>
    </lineage>
</organism>
<dbReference type="PANTHER" id="PTHR44102">
    <property type="entry name" value="PROTEIN NPG1"/>
    <property type="match status" value="1"/>
</dbReference>
<dbReference type="Proteomes" id="UP000824469">
    <property type="component" value="Unassembled WGS sequence"/>
</dbReference>
<comment type="caution">
    <text evidence="4">The sequence shown here is derived from an EMBL/GenBank/DDBJ whole genome shotgun (WGS) entry which is preliminary data.</text>
</comment>
<dbReference type="EMBL" id="JAHRHJ020000008">
    <property type="protein sequence ID" value="KAH9304651.1"/>
    <property type="molecule type" value="Genomic_DNA"/>
</dbReference>
<dbReference type="SMART" id="SM00028">
    <property type="entry name" value="TPR"/>
    <property type="match status" value="6"/>
</dbReference>
<evidence type="ECO:0000256" key="3">
    <source>
        <dbReference type="PROSITE-ProRule" id="PRU00339"/>
    </source>
</evidence>
<keyword evidence="1" id="KW-0677">Repeat</keyword>
<sequence>MSVTEKIATVAAIQQGIECTQCSFPGEQFKFEEMSQSAESLATRDYAASAISSSRTGDADSRFDEAGIEEAESSLREALSLNYEEARALLGRMEYQRGNVESALQVFDGIDMNTVTSKMRQSISERAQRQKSRSRNGSNLIMSIHAVCLLLESILLKAKSLQDLGLAKEAAQECKIVLETVEPALPYGLPEASEVDFKVKETVSKAAELLPELWKQAGMFHEAIASYRRALINPWNLDSERSARIQKDFAIFLLYGGIEASPPSLGLQTEGAFVPRNNIEEAILLFLILLKNFSLKKIAWDPTIMDHLTFALSISGQFETLADKIEEVLPGIYNRSDRWYTLSLCYSSVGQYESALNILRKSLGPSEKPHFNPAVLLAAKLCGQSSQHAHEGVTFARKALENTECENDHLKGVANHLLGVALGKQARSVVYDSERAQMQRKALIALEEAAAIETKDPEVMFSLGLENAEQRNLNVALKYTKKYLDMMAGASVKGWRLLTLILSAQKRLSDAVLIIDAALDETGKWERGELLRSKAKLQIAKGQSMQAIETYRQLLALVQAQRKTLRAGNWKHKGGDNRALELEAWHDLAYVYISLGQLQDGDLCLDRAKSIKLHSSISWHARGKLYEAQGSYKEAIIAFSKALAIEPDHVPSLISTAVVLRHLGEKSLPVARSFLADALRLDPINHTAWFNLGMAHKMEGSMQQAADCFQAASLLEQSAPVEKFC</sequence>
<feature type="repeat" description="TPR" evidence="3">
    <location>
        <begin position="616"/>
        <end position="649"/>
    </location>
</feature>
<dbReference type="PANTHER" id="PTHR44102:SF5">
    <property type="entry name" value="PROTEIN NPG1"/>
    <property type="match status" value="1"/>
</dbReference>
<dbReference type="InterPro" id="IPR013105">
    <property type="entry name" value="TPR_2"/>
</dbReference>
<keyword evidence="2 3" id="KW-0802">TPR repeat</keyword>
<gene>
    <name evidence="4" type="ORF">KI387_009055</name>
</gene>
<dbReference type="InterPro" id="IPR043376">
    <property type="entry name" value="NPG1-like"/>
</dbReference>
<reference evidence="4 5" key="1">
    <citation type="journal article" date="2021" name="Nat. Plants">
        <title>The Taxus genome provides insights into paclitaxel biosynthesis.</title>
        <authorList>
            <person name="Xiong X."/>
            <person name="Gou J."/>
            <person name="Liao Q."/>
            <person name="Li Y."/>
            <person name="Zhou Q."/>
            <person name="Bi G."/>
            <person name="Li C."/>
            <person name="Du R."/>
            <person name="Wang X."/>
            <person name="Sun T."/>
            <person name="Guo L."/>
            <person name="Liang H."/>
            <person name="Lu P."/>
            <person name="Wu Y."/>
            <person name="Zhang Z."/>
            <person name="Ro D.K."/>
            <person name="Shang Y."/>
            <person name="Huang S."/>
            <person name="Yan J."/>
        </authorList>
    </citation>
    <scope>NUCLEOTIDE SEQUENCE [LARGE SCALE GENOMIC DNA]</scope>
    <source>
        <strain evidence="4">Ta-2019</strain>
    </source>
</reference>
<dbReference type="Pfam" id="PF13432">
    <property type="entry name" value="TPR_16"/>
    <property type="match status" value="2"/>
</dbReference>
<evidence type="ECO:0000256" key="2">
    <source>
        <dbReference type="ARBA" id="ARBA00022803"/>
    </source>
</evidence>
<dbReference type="InterPro" id="IPR019734">
    <property type="entry name" value="TPR_rpt"/>
</dbReference>
<evidence type="ECO:0000313" key="4">
    <source>
        <dbReference type="EMBL" id="KAH9304651.1"/>
    </source>
</evidence>
<feature type="repeat" description="TPR" evidence="3">
    <location>
        <begin position="686"/>
        <end position="719"/>
    </location>
</feature>
<dbReference type="InterPro" id="IPR011990">
    <property type="entry name" value="TPR-like_helical_dom_sf"/>
</dbReference>
<dbReference type="PROSITE" id="PS50293">
    <property type="entry name" value="TPR_REGION"/>
    <property type="match status" value="1"/>
</dbReference>
<dbReference type="Pfam" id="PF13181">
    <property type="entry name" value="TPR_8"/>
    <property type="match status" value="1"/>
</dbReference>
<protein>
    <submittedName>
        <fullName evidence="4">Uncharacterized protein</fullName>
    </submittedName>
</protein>
<dbReference type="SUPFAM" id="SSF48452">
    <property type="entry name" value="TPR-like"/>
    <property type="match status" value="3"/>
</dbReference>
<evidence type="ECO:0000313" key="5">
    <source>
        <dbReference type="Proteomes" id="UP000824469"/>
    </source>
</evidence>